<protein>
    <recommendedName>
        <fullName evidence="1">Thioredoxin domain-containing protein</fullName>
    </recommendedName>
</protein>
<organism evidence="2 3">
    <name type="scientific">Volvox africanus</name>
    <dbReference type="NCBI Taxonomy" id="51714"/>
    <lineage>
        <taxon>Eukaryota</taxon>
        <taxon>Viridiplantae</taxon>
        <taxon>Chlorophyta</taxon>
        <taxon>core chlorophytes</taxon>
        <taxon>Chlorophyceae</taxon>
        <taxon>CS clade</taxon>
        <taxon>Chlamydomonadales</taxon>
        <taxon>Volvocaceae</taxon>
        <taxon>Volvox</taxon>
    </lineage>
</organism>
<dbReference type="Proteomes" id="UP000747399">
    <property type="component" value="Unassembled WGS sequence"/>
</dbReference>
<evidence type="ECO:0000313" key="3">
    <source>
        <dbReference type="Proteomes" id="UP000747399"/>
    </source>
</evidence>
<dbReference type="SUPFAM" id="SSF52833">
    <property type="entry name" value="Thioredoxin-like"/>
    <property type="match status" value="1"/>
</dbReference>
<proteinExistence type="predicted"/>
<dbReference type="CDD" id="cd02947">
    <property type="entry name" value="TRX_family"/>
    <property type="match status" value="1"/>
</dbReference>
<keyword evidence="3" id="KW-1185">Reference proteome</keyword>
<name>A0A8J4BCH0_9CHLO</name>
<evidence type="ECO:0000259" key="1">
    <source>
        <dbReference type="PROSITE" id="PS51352"/>
    </source>
</evidence>
<sequence>MAVSGLGLKCPSRNLWTNEAQAWVPRKAVCPRRRAAVHTIALHIDRRGALEAAWRRQEEAEARKQRLSTDIDEGKLITVPDTSGLDAVIEQAGSQLVVVFMYSRQCGVCKDAARRFEQLRNEAHRAKARVVFVQHDVETDYGDKSDLSRFYNVRAVPCFLFFDGGAVVRRLSLRDIRRLTGPKPYVQAALAEDVRRLRNTFMEVLLSRAPSARS</sequence>
<reference evidence="2" key="1">
    <citation type="journal article" date="2021" name="Proc. Natl. Acad. Sci. U.S.A.">
        <title>Three genomes in the algal genus Volvox reveal the fate of a haploid sex-determining region after a transition to homothallism.</title>
        <authorList>
            <person name="Yamamoto K."/>
            <person name="Hamaji T."/>
            <person name="Kawai-Toyooka H."/>
            <person name="Matsuzaki R."/>
            <person name="Takahashi F."/>
            <person name="Nishimura Y."/>
            <person name="Kawachi M."/>
            <person name="Noguchi H."/>
            <person name="Minakuchi Y."/>
            <person name="Umen J.G."/>
            <person name="Toyoda A."/>
            <person name="Nozaki H."/>
        </authorList>
    </citation>
    <scope>NUCLEOTIDE SEQUENCE</scope>
    <source>
        <strain evidence="2">NIES-3780</strain>
    </source>
</reference>
<feature type="domain" description="Thioredoxin" evidence="1">
    <location>
        <begin position="56"/>
        <end position="199"/>
    </location>
</feature>
<dbReference type="PANTHER" id="PTHR47912">
    <property type="entry name" value="THIOREDOXIN-LIKE 4, CHLOROPLASTIC"/>
    <property type="match status" value="1"/>
</dbReference>
<dbReference type="Pfam" id="PF00085">
    <property type="entry name" value="Thioredoxin"/>
    <property type="match status" value="1"/>
</dbReference>
<dbReference type="AlphaFoldDB" id="A0A8J4BCH0"/>
<dbReference type="InterPro" id="IPR044176">
    <property type="entry name" value="TRL4_chloroplastic"/>
</dbReference>
<dbReference type="PANTHER" id="PTHR47912:SF1">
    <property type="entry name" value="THIOREDOXIN-LIKE 4, CHLOROPLASTIC"/>
    <property type="match status" value="1"/>
</dbReference>
<dbReference type="InterPro" id="IPR013766">
    <property type="entry name" value="Thioredoxin_domain"/>
</dbReference>
<gene>
    <name evidence="2" type="ORF">Vafri_13714</name>
</gene>
<dbReference type="PROSITE" id="PS51352">
    <property type="entry name" value="THIOREDOXIN_2"/>
    <property type="match status" value="1"/>
</dbReference>
<accession>A0A8J4BCH0</accession>
<dbReference type="InterPro" id="IPR036249">
    <property type="entry name" value="Thioredoxin-like_sf"/>
</dbReference>
<evidence type="ECO:0000313" key="2">
    <source>
        <dbReference type="EMBL" id="GIL58710.1"/>
    </source>
</evidence>
<comment type="caution">
    <text evidence="2">The sequence shown here is derived from an EMBL/GenBank/DDBJ whole genome shotgun (WGS) entry which is preliminary data.</text>
</comment>
<dbReference type="Gene3D" id="3.40.30.10">
    <property type="entry name" value="Glutaredoxin"/>
    <property type="match status" value="1"/>
</dbReference>
<dbReference type="EMBL" id="BNCO01000032">
    <property type="protein sequence ID" value="GIL58710.1"/>
    <property type="molecule type" value="Genomic_DNA"/>
</dbReference>